<feature type="transmembrane region" description="Helical" evidence="11">
    <location>
        <begin position="434"/>
        <end position="455"/>
    </location>
</feature>
<evidence type="ECO:0000256" key="10">
    <source>
        <dbReference type="ARBA" id="ARBA00023303"/>
    </source>
</evidence>
<evidence type="ECO:0000256" key="9">
    <source>
        <dbReference type="ARBA" id="ARBA00023136"/>
    </source>
</evidence>
<feature type="transmembrane region" description="Helical" evidence="11">
    <location>
        <begin position="73"/>
        <end position="92"/>
    </location>
</feature>
<evidence type="ECO:0000256" key="3">
    <source>
        <dbReference type="ARBA" id="ARBA00022448"/>
    </source>
</evidence>
<evidence type="ECO:0000256" key="4">
    <source>
        <dbReference type="ARBA" id="ARBA00022475"/>
    </source>
</evidence>
<feature type="transmembrane region" description="Helical" evidence="11">
    <location>
        <begin position="405"/>
        <end position="428"/>
    </location>
</feature>
<dbReference type="PANTHER" id="PTHR21522">
    <property type="entry name" value="PROTON CHANNEL OTOP"/>
    <property type="match status" value="1"/>
</dbReference>
<evidence type="ECO:0000256" key="5">
    <source>
        <dbReference type="ARBA" id="ARBA00022692"/>
    </source>
</evidence>
<name>A0A673VP77_SALTR</name>
<feature type="transmembrane region" description="Helical" evidence="11">
    <location>
        <begin position="510"/>
        <end position="529"/>
    </location>
</feature>
<feature type="transmembrane region" description="Helical" evidence="11">
    <location>
        <begin position="279"/>
        <end position="300"/>
    </location>
</feature>
<keyword evidence="6" id="KW-0375">Hydrogen ion transport</keyword>
<keyword evidence="4" id="KW-1003">Cell membrane</keyword>
<evidence type="ECO:0000256" key="11">
    <source>
        <dbReference type="SAM" id="Phobius"/>
    </source>
</evidence>
<dbReference type="GO" id="GO:0015252">
    <property type="term" value="F:proton channel activity"/>
    <property type="evidence" value="ECO:0007669"/>
    <property type="project" value="InterPro"/>
</dbReference>
<keyword evidence="5 11" id="KW-0812">Transmembrane</keyword>
<feature type="transmembrane region" description="Helical" evidence="11">
    <location>
        <begin position="212"/>
        <end position="231"/>
    </location>
</feature>
<feature type="transmembrane region" description="Helical" evidence="11">
    <location>
        <begin position="104"/>
        <end position="124"/>
    </location>
</feature>
<protein>
    <submittedName>
        <fullName evidence="12">Otopetrin 2</fullName>
    </submittedName>
</protein>
<evidence type="ECO:0000313" key="12">
    <source>
        <dbReference type="Ensembl" id="ENSSTUP00000001450.1"/>
    </source>
</evidence>
<organism evidence="12 13">
    <name type="scientific">Salmo trutta</name>
    <name type="common">Brown trout</name>
    <dbReference type="NCBI Taxonomy" id="8032"/>
    <lineage>
        <taxon>Eukaryota</taxon>
        <taxon>Metazoa</taxon>
        <taxon>Chordata</taxon>
        <taxon>Craniata</taxon>
        <taxon>Vertebrata</taxon>
        <taxon>Euteleostomi</taxon>
        <taxon>Actinopterygii</taxon>
        <taxon>Neopterygii</taxon>
        <taxon>Teleostei</taxon>
        <taxon>Protacanthopterygii</taxon>
        <taxon>Salmoniformes</taxon>
        <taxon>Salmonidae</taxon>
        <taxon>Salmoninae</taxon>
        <taxon>Salmo</taxon>
    </lineage>
</organism>
<accession>A0A673VP77</accession>
<dbReference type="Ensembl" id="ENSSTUT00000001571.1">
    <property type="protein sequence ID" value="ENSSTUP00000001450.1"/>
    <property type="gene ID" value="ENSSTUG00000000769.1"/>
</dbReference>
<reference evidence="12" key="2">
    <citation type="submission" date="2025-08" db="UniProtKB">
        <authorList>
            <consortium name="Ensembl"/>
        </authorList>
    </citation>
    <scope>IDENTIFICATION</scope>
</reference>
<comment type="similarity">
    <text evidence="2">Belongs to the otopetrin family.</text>
</comment>
<dbReference type="GO" id="GO:0005886">
    <property type="term" value="C:plasma membrane"/>
    <property type="evidence" value="ECO:0007669"/>
    <property type="project" value="UniProtKB-SubCell"/>
</dbReference>
<reference evidence="12" key="1">
    <citation type="submission" date="2021-04" db="EMBL/GenBank/DDBJ databases">
        <authorList>
            <consortium name="Wellcome Sanger Institute Data Sharing"/>
        </authorList>
    </citation>
    <scope>NUCLEOTIDE SEQUENCE [LARGE SCALE GENOMIC DNA]</scope>
</reference>
<keyword evidence="10" id="KW-0407">Ion channel</keyword>
<evidence type="ECO:0000313" key="13">
    <source>
        <dbReference type="Proteomes" id="UP000472277"/>
    </source>
</evidence>
<keyword evidence="8" id="KW-0406">Ion transport</keyword>
<evidence type="ECO:0000256" key="6">
    <source>
        <dbReference type="ARBA" id="ARBA00022781"/>
    </source>
</evidence>
<reference evidence="12" key="3">
    <citation type="submission" date="2025-09" db="UniProtKB">
        <authorList>
            <consortium name="Ensembl"/>
        </authorList>
    </citation>
    <scope>IDENTIFICATION</scope>
</reference>
<feature type="transmembrane region" description="Helical" evidence="11">
    <location>
        <begin position="321"/>
        <end position="343"/>
    </location>
</feature>
<comment type="subcellular location">
    <subcellularLocation>
        <location evidence="1">Cell membrane</location>
        <topology evidence="1">Multi-pass membrane protein</topology>
    </subcellularLocation>
</comment>
<dbReference type="GeneTree" id="ENSGT00940000156691"/>
<feature type="transmembrane region" description="Helical" evidence="11">
    <location>
        <begin position="145"/>
        <end position="161"/>
    </location>
</feature>
<feature type="transmembrane region" description="Helical" evidence="11">
    <location>
        <begin position="363"/>
        <end position="384"/>
    </location>
</feature>
<keyword evidence="9 11" id="KW-0472">Membrane</keyword>
<feature type="transmembrane region" description="Helical" evidence="11">
    <location>
        <begin position="181"/>
        <end position="200"/>
    </location>
</feature>
<sequence length="576" mass="64116">MRNIMHLTFGFFSCESSKMTAKAEMAAEEGYISPPPTLPSTPCSVQVGSMRTGSDVLSTSRGTVRERGRNRSWLLSSIITVNVLILGIALVSGSVFNNVKINAINLQIFLIVLVILTTAWMLYYTIYTSREDHAVLYKDSHAGPVWLRGGLVLFGICSLIMDVFKIANYIGYLHCDSAVKIVFPVVQAVFILVQTYFLWLHAKDCVQLQRNITRCGLMLTLSTNLMLWMAAVTEESLHQTVVPPEDGNSTHSYDIRAPGGYSSCNCSHSACAILEKAYYYLYPFNIEYSLFASAMAYVMWKNVGRLVDEHNHHSLHFRLKDVLVGPAVGLVMLGAGLGTFVIYEVDVEKGDPGKRDTALMIHYVMNTVAVTLMSVSTVAGCAIYRLDQRDPVSGKNPTRSLDVGLLIGASIGQFTICYFTIVAVVATGAEGHNALNLAVSLLTVIQLCLQNIFIIEGLHREPFHEDMHQASVFTNPYVLQAQAHRDIHNLPETFMETKSLTWKRRALKEICAFLMLCNILLWIMPAFGARPQFDNTIGAEFYEFTMWAAVVNIGLPFGIFYRMHSVASLFEVFLTS</sequence>
<evidence type="ECO:0000256" key="7">
    <source>
        <dbReference type="ARBA" id="ARBA00022989"/>
    </source>
</evidence>
<dbReference type="AlphaFoldDB" id="A0A673VP77"/>
<keyword evidence="13" id="KW-1185">Reference proteome</keyword>
<dbReference type="PANTHER" id="PTHR21522:SF35">
    <property type="entry name" value="PROTON CHANNEL OTOP2"/>
    <property type="match status" value="1"/>
</dbReference>
<keyword evidence="3" id="KW-0813">Transport</keyword>
<gene>
    <name evidence="12" type="primary">OTOP2</name>
    <name evidence="12" type="synonym">LOC115207460</name>
</gene>
<dbReference type="Pfam" id="PF03189">
    <property type="entry name" value="Otopetrin"/>
    <property type="match status" value="3"/>
</dbReference>
<evidence type="ECO:0000256" key="8">
    <source>
        <dbReference type="ARBA" id="ARBA00023065"/>
    </source>
</evidence>
<evidence type="ECO:0000256" key="2">
    <source>
        <dbReference type="ARBA" id="ARBA00006513"/>
    </source>
</evidence>
<feature type="transmembrane region" description="Helical" evidence="11">
    <location>
        <begin position="541"/>
        <end position="561"/>
    </location>
</feature>
<keyword evidence="7 11" id="KW-1133">Transmembrane helix</keyword>
<dbReference type="Proteomes" id="UP000472277">
    <property type="component" value="Chromosome 1"/>
</dbReference>
<evidence type="ECO:0000256" key="1">
    <source>
        <dbReference type="ARBA" id="ARBA00004651"/>
    </source>
</evidence>
<dbReference type="InterPro" id="IPR004878">
    <property type="entry name" value="Otopetrin"/>
</dbReference>
<proteinExistence type="inferred from homology"/>